<proteinExistence type="predicted"/>
<dbReference type="KEGG" id="ahm:TL08_24995"/>
<protein>
    <submittedName>
        <fullName evidence="2">Uncharacterized protein</fullName>
    </submittedName>
</protein>
<dbReference type="RefSeq" id="WP_069852534.1">
    <property type="nucleotide sequence ID" value="NZ_CP014859.1"/>
</dbReference>
<dbReference type="AlphaFoldDB" id="A0AAC9N149"/>
<reference evidence="3" key="1">
    <citation type="submission" date="2016-03" db="EMBL/GenBank/DDBJ databases">
        <title>Complete genome sequence of the type strain Actinoalloteichus hymeniacidonis DSM 45092.</title>
        <authorList>
            <person name="Schaffert L."/>
            <person name="Albersmeier A."/>
            <person name="Winkler A."/>
            <person name="Kalinowski J."/>
            <person name="Zotchev S."/>
            <person name="Ruckert C."/>
        </authorList>
    </citation>
    <scope>NUCLEOTIDE SEQUENCE [LARGE SCALE GENOMIC DNA]</scope>
    <source>
        <strain evidence="3">HPA177(T) (DSM 45092(T))</strain>
    </source>
</reference>
<sequence length="92" mass="9850">MGSFISTQVVPFLFIVALILIFSGIAGVVLSSMGPKTTIMAIGVIALSFGFVVEILPLLACAALGIPFGFFVYRRRLGMPVRMPMAMRPASR</sequence>
<gene>
    <name evidence="2" type="ORF">TL08_24995</name>
</gene>
<evidence type="ECO:0000313" key="3">
    <source>
        <dbReference type="Proteomes" id="UP000095210"/>
    </source>
</evidence>
<keyword evidence="1" id="KW-0472">Membrane</keyword>
<feature type="transmembrane region" description="Helical" evidence="1">
    <location>
        <begin position="40"/>
        <end position="73"/>
    </location>
</feature>
<evidence type="ECO:0000313" key="2">
    <source>
        <dbReference type="EMBL" id="AOS65777.1"/>
    </source>
</evidence>
<keyword evidence="3" id="KW-1185">Reference proteome</keyword>
<keyword evidence="1" id="KW-1133">Transmembrane helix</keyword>
<name>A0AAC9N149_9PSEU</name>
<keyword evidence="1" id="KW-0812">Transmembrane</keyword>
<evidence type="ECO:0000256" key="1">
    <source>
        <dbReference type="SAM" id="Phobius"/>
    </source>
</evidence>
<dbReference type="EMBL" id="CP014859">
    <property type="protein sequence ID" value="AOS65777.1"/>
    <property type="molecule type" value="Genomic_DNA"/>
</dbReference>
<feature type="transmembrane region" description="Helical" evidence="1">
    <location>
        <begin position="12"/>
        <end position="34"/>
    </location>
</feature>
<accession>A0AAC9N149</accession>
<dbReference type="Proteomes" id="UP000095210">
    <property type="component" value="Chromosome"/>
</dbReference>
<organism evidence="2 3">
    <name type="scientific">Actinoalloteichus hymeniacidonis</name>
    <dbReference type="NCBI Taxonomy" id="340345"/>
    <lineage>
        <taxon>Bacteria</taxon>
        <taxon>Bacillati</taxon>
        <taxon>Actinomycetota</taxon>
        <taxon>Actinomycetes</taxon>
        <taxon>Pseudonocardiales</taxon>
        <taxon>Pseudonocardiaceae</taxon>
        <taxon>Actinoalloteichus</taxon>
    </lineage>
</organism>